<name>A0A915KD54_ROMCU</name>
<dbReference type="AlphaFoldDB" id="A0A915KD54"/>
<reference evidence="2" key="1">
    <citation type="submission" date="2022-11" db="UniProtKB">
        <authorList>
            <consortium name="WormBaseParasite"/>
        </authorList>
    </citation>
    <scope>IDENTIFICATION</scope>
</reference>
<evidence type="ECO:0000313" key="1">
    <source>
        <dbReference type="Proteomes" id="UP000887565"/>
    </source>
</evidence>
<keyword evidence="1" id="KW-1185">Reference proteome</keyword>
<evidence type="ECO:0000313" key="2">
    <source>
        <dbReference type="WBParaSite" id="nRc.2.0.1.t36723-RA"/>
    </source>
</evidence>
<organism evidence="1 2">
    <name type="scientific">Romanomermis culicivorax</name>
    <name type="common">Nematode worm</name>
    <dbReference type="NCBI Taxonomy" id="13658"/>
    <lineage>
        <taxon>Eukaryota</taxon>
        <taxon>Metazoa</taxon>
        <taxon>Ecdysozoa</taxon>
        <taxon>Nematoda</taxon>
        <taxon>Enoplea</taxon>
        <taxon>Dorylaimia</taxon>
        <taxon>Mermithida</taxon>
        <taxon>Mermithoidea</taxon>
        <taxon>Mermithidae</taxon>
        <taxon>Romanomermis</taxon>
    </lineage>
</organism>
<sequence>MDAVSIGFSSLPELSLLSDKELPIEFDRGGFASNLDFPECGKHANLDYSLVDIHQLTMNKIYPFDFFPFANKFEALLGSLTVRLRSFCFFSTGGNLARYFSSLALYSLLRRSASSSNTLRFSSDSLRHFSPKTKLNSSNDNRGCFSRIFPRTLLQNKM</sequence>
<accession>A0A915KD54</accession>
<dbReference type="Proteomes" id="UP000887565">
    <property type="component" value="Unplaced"/>
</dbReference>
<protein>
    <submittedName>
        <fullName evidence="2">Uncharacterized protein</fullName>
    </submittedName>
</protein>
<dbReference type="WBParaSite" id="nRc.2.0.1.t36723-RA">
    <property type="protein sequence ID" value="nRc.2.0.1.t36723-RA"/>
    <property type="gene ID" value="nRc.2.0.1.g36723"/>
</dbReference>
<proteinExistence type="predicted"/>